<dbReference type="AlphaFoldDB" id="E8LDT2"/>
<protein>
    <submittedName>
        <fullName evidence="1">Uncharacterized protein</fullName>
    </submittedName>
</protein>
<accession>E8LDT2</accession>
<evidence type="ECO:0000313" key="2">
    <source>
        <dbReference type="Proteomes" id="UP000004923"/>
    </source>
</evidence>
<dbReference type="HOGENOM" id="CLU_3274233_0_0_9"/>
<name>E8LDT2_9FIRM</name>
<proteinExistence type="predicted"/>
<reference evidence="1 2" key="1">
    <citation type="submission" date="2011-01" db="EMBL/GenBank/DDBJ databases">
        <authorList>
            <person name="Weinstock G."/>
            <person name="Sodergren E."/>
            <person name="Clifton S."/>
            <person name="Fulton L."/>
            <person name="Fulton B."/>
            <person name="Courtney L."/>
            <person name="Fronick C."/>
            <person name="Harrison M."/>
            <person name="Strong C."/>
            <person name="Farmer C."/>
            <person name="Delahaunty K."/>
            <person name="Markovic C."/>
            <person name="Hall O."/>
            <person name="Minx P."/>
            <person name="Tomlinson C."/>
            <person name="Mitreva M."/>
            <person name="Hou S."/>
            <person name="Chen J."/>
            <person name="Wollam A."/>
            <person name="Pepin K.H."/>
            <person name="Johnson M."/>
            <person name="Bhonagiri V."/>
            <person name="Zhang X."/>
            <person name="Suruliraj S."/>
            <person name="Warren W."/>
            <person name="Chinwalla A."/>
            <person name="Mardis E.R."/>
            <person name="Wilson R.K."/>
        </authorList>
    </citation>
    <scope>NUCLEOTIDE SEQUENCE [LARGE SCALE GENOMIC DNA]</scope>
    <source>
        <strain evidence="1 2">YIT 12067</strain>
    </source>
</reference>
<evidence type="ECO:0000313" key="1">
    <source>
        <dbReference type="EMBL" id="EFY04998.1"/>
    </source>
</evidence>
<dbReference type="EMBL" id="AEVN01000042">
    <property type="protein sequence ID" value="EFY04998.1"/>
    <property type="molecule type" value="Genomic_DNA"/>
</dbReference>
<sequence>MGPASSRSQAKQPFKTSKTANKLLFVAVSDAKLNFILLTRD</sequence>
<comment type="caution">
    <text evidence="1">The sequence shown here is derived from an EMBL/GenBank/DDBJ whole genome shotgun (WGS) entry which is preliminary data.</text>
</comment>
<organism evidence="1 2">
    <name type="scientific">Phascolarctobacterium succinatutens YIT 12067</name>
    <dbReference type="NCBI Taxonomy" id="626939"/>
    <lineage>
        <taxon>Bacteria</taxon>
        <taxon>Bacillati</taxon>
        <taxon>Bacillota</taxon>
        <taxon>Negativicutes</taxon>
        <taxon>Acidaminococcales</taxon>
        <taxon>Acidaminococcaceae</taxon>
        <taxon>Phascolarctobacterium</taxon>
    </lineage>
</organism>
<gene>
    <name evidence="1" type="ORF">HMPREF9443_01009</name>
</gene>
<keyword evidence="2" id="KW-1185">Reference proteome</keyword>
<dbReference type="Proteomes" id="UP000004923">
    <property type="component" value="Unassembled WGS sequence"/>
</dbReference>